<feature type="transmembrane region" description="Helical" evidence="2">
    <location>
        <begin position="157"/>
        <end position="176"/>
    </location>
</feature>
<dbReference type="InParanoid" id="G4Z8S9"/>
<gene>
    <name evidence="3" type="ORF">PHYSODRAFT_327425</name>
</gene>
<feature type="transmembrane region" description="Helical" evidence="2">
    <location>
        <begin position="20"/>
        <end position="38"/>
    </location>
</feature>
<evidence type="ECO:0000256" key="2">
    <source>
        <dbReference type="SAM" id="Phobius"/>
    </source>
</evidence>
<evidence type="ECO:0000313" key="4">
    <source>
        <dbReference type="Proteomes" id="UP000002640"/>
    </source>
</evidence>
<name>G4Z8S9_PHYSP</name>
<sequence>MANMYTALARYQERYAPVGLLPAYCGAGVCCVLVWVISTPLRNVGWAFGAQVWRVACLNGSLCACANTTQCCSIARCESCKALRTYMLSGVPSSRYPCASSKTRKSAMATTDGCCISGGLPLTLRSMSTAHSVACYAKATRAAAAQSRRRAFEGFHVAWIVTKFVISLAFFAPMAAFDLLEFALLGTVGVAVALVTLNVANYVLEWTSYGPPVTVLIVTAGVVTHIWRGCDNQKDADEFSPTGMIILGLKNLRARAAERERSEKESLQQPRGSDAAEDQTTYADARDGVEVTIDEEAPPRAPAAISVEFRAAQERSTLLRLELARLPEVRRGRRTCSRGGCPVPGYTDPMPGIGAADSRVGWSAEMATSYEGYRW</sequence>
<evidence type="ECO:0000256" key="1">
    <source>
        <dbReference type="SAM" id="MobiDB-lite"/>
    </source>
</evidence>
<accession>G4Z8S9</accession>
<dbReference type="AlphaFoldDB" id="G4Z8S9"/>
<dbReference type="KEGG" id="psoj:PHYSODRAFT_327425"/>
<keyword evidence="2" id="KW-1133">Transmembrane helix</keyword>
<evidence type="ECO:0000313" key="3">
    <source>
        <dbReference type="EMBL" id="EGZ19111.1"/>
    </source>
</evidence>
<dbReference type="GeneID" id="20645610"/>
<dbReference type="Proteomes" id="UP000002640">
    <property type="component" value="Unassembled WGS sequence"/>
</dbReference>
<reference evidence="3 4" key="1">
    <citation type="journal article" date="2006" name="Science">
        <title>Phytophthora genome sequences uncover evolutionary origins and mechanisms of pathogenesis.</title>
        <authorList>
            <person name="Tyler B.M."/>
            <person name="Tripathy S."/>
            <person name="Zhang X."/>
            <person name="Dehal P."/>
            <person name="Jiang R.H."/>
            <person name="Aerts A."/>
            <person name="Arredondo F.D."/>
            <person name="Baxter L."/>
            <person name="Bensasson D."/>
            <person name="Beynon J.L."/>
            <person name="Chapman J."/>
            <person name="Damasceno C.M."/>
            <person name="Dorrance A.E."/>
            <person name="Dou D."/>
            <person name="Dickerman A.W."/>
            <person name="Dubchak I.L."/>
            <person name="Garbelotto M."/>
            <person name="Gijzen M."/>
            <person name="Gordon S.G."/>
            <person name="Govers F."/>
            <person name="Grunwald N.J."/>
            <person name="Huang W."/>
            <person name="Ivors K.L."/>
            <person name="Jones R.W."/>
            <person name="Kamoun S."/>
            <person name="Krampis K."/>
            <person name="Lamour K.H."/>
            <person name="Lee M.K."/>
            <person name="McDonald W.H."/>
            <person name="Medina M."/>
            <person name="Meijer H.J."/>
            <person name="Nordberg E.K."/>
            <person name="Maclean D.J."/>
            <person name="Ospina-Giraldo M.D."/>
            <person name="Morris P.F."/>
            <person name="Phuntumart V."/>
            <person name="Putnam N.H."/>
            <person name="Rash S."/>
            <person name="Rose J.K."/>
            <person name="Sakihama Y."/>
            <person name="Salamov A.A."/>
            <person name="Savidor A."/>
            <person name="Scheuring C.F."/>
            <person name="Smith B.M."/>
            <person name="Sobral B.W."/>
            <person name="Terry A."/>
            <person name="Torto-Alalibo T.A."/>
            <person name="Win J."/>
            <person name="Xu Z."/>
            <person name="Zhang H."/>
            <person name="Grigoriev I.V."/>
            <person name="Rokhsar D.S."/>
            <person name="Boore J.L."/>
        </authorList>
    </citation>
    <scope>NUCLEOTIDE SEQUENCE [LARGE SCALE GENOMIC DNA]</scope>
    <source>
        <strain evidence="3 4">P6497</strain>
    </source>
</reference>
<keyword evidence="2" id="KW-0812">Transmembrane</keyword>
<keyword evidence="2" id="KW-0472">Membrane</keyword>
<keyword evidence="4" id="KW-1185">Reference proteome</keyword>
<organism evidence="3 4">
    <name type="scientific">Phytophthora sojae (strain P6497)</name>
    <name type="common">Soybean stem and root rot agent</name>
    <name type="synonym">Phytophthora megasperma f. sp. glycines</name>
    <dbReference type="NCBI Taxonomy" id="1094619"/>
    <lineage>
        <taxon>Eukaryota</taxon>
        <taxon>Sar</taxon>
        <taxon>Stramenopiles</taxon>
        <taxon>Oomycota</taxon>
        <taxon>Peronosporomycetes</taxon>
        <taxon>Peronosporales</taxon>
        <taxon>Peronosporaceae</taxon>
        <taxon>Phytophthora</taxon>
    </lineage>
</organism>
<evidence type="ECO:0008006" key="5">
    <source>
        <dbReference type="Google" id="ProtNLM"/>
    </source>
</evidence>
<proteinExistence type="predicted"/>
<dbReference type="EMBL" id="JH159153">
    <property type="protein sequence ID" value="EGZ19111.1"/>
    <property type="molecule type" value="Genomic_DNA"/>
</dbReference>
<feature type="region of interest" description="Disordered" evidence="1">
    <location>
        <begin position="258"/>
        <end position="283"/>
    </location>
</feature>
<dbReference type="RefSeq" id="XP_009521828.1">
    <property type="nucleotide sequence ID" value="XM_009523533.1"/>
</dbReference>
<protein>
    <recommendedName>
        <fullName evidence="5">Transmembrane protein</fullName>
    </recommendedName>
</protein>
<feature type="transmembrane region" description="Helical" evidence="2">
    <location>
        <begin position="182"/>
        <end position="204"/>
    </location>
</feature>